<dbReference type="PANTHER" id="PTHR14885">
    <property type="entry name" value="CILIA- AND FLAGELLA-ASSOCIATED PROTEIN 43-RELATED"/>
    <property type="match status" value="1"/>
</dbReference>
<feature type="coiled-coil region" evidence="10">
    <location>
        <begin position="1617"/>
        <end position="1651"/>
    </location>
</feature>
<feature type="region of interest" description="Disordered" evidence="11">
    <location>
        <begin position="1147"/>
        <end position="1166"/>
    </location>
</feature>
<keyword evidence="2" id="KW-0963">Cytoplasm</keyword>
<feature type="region of interest" description="Disordered" evidence="11">
    <location>
        <begin position="1375"/>
        <end position="1396"/>
    </location>
</feature>
<evidence type="ECO:0000256" key="2">
    <source>
        <dbReference type="ARBA" id="ARBA00022490"/>
    </source>
</evidence>
<feature type="coiled-coil region" evidence="10">
    <location>
        <begin position="1456"/>
        <end position="1487"/>
    </location>
</feature>
<evidence type="ECO:0000313" key="13">
    <source>
        <dbReference type="Proteomes" id="UP000030746"/>
    </source>
</evidence>
<evidence type="ECO:0000256" key="6">
    <source>
        <dbReference type="ARBA" id="ARBA00023212"/>
    </source>
</evidence>
<feature type="compositionally biased region" description="Acidic residues" evidence="11">
    <location>
        <begin position="1011"/>
        <end position="1025"/>
    </location>
</feature>
<accession>V4BMQ1</accession>
<evidence type="ECO:0000256" key="4">
    <source>
        <dbReference type="ARBA" id="ARBA00022737"/>
    </source>
</evidence>
<dbReference type="CTD" id="20249352"/>
<comment type="subcellular location">
    <subcellularLocation>
        <location evidence="1">Cytoplasm</location>
        <location evidence="1">Cytoskeleton</location>
        <location evidence="1">Cilium axoneme</location>
    </subcellularLocation>
</comment>
<dbReference type="GeneID" id="20249352"/>
<proteinExistence type="inferred from homology"/>
<dbReference type="GO" id="GO:0005930">
    <property type="term" value="C:axoneme"/>
    <property type="evidence" value="ECO:0007669"/>
    <property type="project" value="UniProtKB-SubCell"/>
</dbReference>
<evidence type="ECO:0000256" key="9">
    <source>
        <dbReference type="ARBA" id="ARBA00023662"/>
    </source>
</evidence>
<keyword evidence="7" id="KW-0966">Cell projection</keyword>
<sequence>MDNVGNLDLAWCQGYNGGEAQYIDGDVLCYQCGRNIKIIAEDGVETVFAFKGQGVGPIAVHKLNKHIAIAEYCINPKIYIYTYPTFREHMVLQDGAKLEYQKLTFSNSEYLAAISGLPDFELILWNYEKGIKLATVHIGSEVPTSLGFDPCNWRQLCLTTVDSITIWQTEQCNDQYVILPHKVRVPVADPSQEIDDEKDQDRSPTRASTRMSRYTVDVPKAAIAGLIGDNTEYLQTIQDKLERCSPVSQAWTPTGDVFIGCQGGQLLKVNDEVFKARVMYYPPKRPETAHTRASSAVEPGSRKTTLTDIQPIAEEDDNLLLQGCLTTLGLHRKGLYAAGEDGVLRLIDIKGNEFRILEHCVIGEPVTSMSFNPSYKNIVLGSSQGSLFLYTPDESTCANRLKSSHFGQFVGIGCLATPSDILISVREDGEIQAWSYDRGMLLSTLSLETTTVSLSCSPMTHLVAVGTQTGFVYFIDYTNFQSPRIVDRIRMARVPITHLQFSSDGDYLLVAGNDQHVYIIDGRPSTRFDVLGYTEFEGDIIEFEGDIIEFEGDIIEFEGDIIAMTCINSNKDVKVVVTTSTHTDKRSGANKLIYFTIPADITTDIKDKHESLKGRFKDEAIKKMNLHLTIPSYGASIGENNTLYTISQNSKKIISMALPDVKPKKLTSPESYLVPASDVPGHQLPGGHLVLSPHGKWLASYSTDGNVIFRSIGTMDKTVYITPHEYNYNGVREICFSEDGQKLFTVGFDGVLTASFWNFTSTGMTKAKSAIENARSRKMRLMGPQQQEDAAMAAMTGWVHPASASRTNSTLDREEREKIEQEKQAALENEEIFTTPVPTKRIDNTWLEDNQILAILEEDKQYADKKHNLRCQIRDIRKSIQQMMLLNESQPDIEKLNRHEFDLDIDEQTRLQALGEAEVQRVREEIEFENLAKMYLREMIYKECWEDMKVKGRSIQAYNSSLEVANFPLKDRRKESLELLETVQTRRQMEISAAEATKAVLEPTLKSTSTADEEVLEGEELEENNTEQPSTTGSLGALYGGGSDLFYSQFDLHSREQKISQIVLLEDALYRIKVTFNKEFDEVYQKKEQEIQKIKDKNKRIKKIIEDLDLKETVVEPELGVLEKPELLLTVKDSEVTVEKFLTPEQKKQAEAKQKAEEERKLREKGDNIRERALDMMMGGVLEIKKEDELKKDVPKPLFMTTKESEEWTEEEVKSAKEYEKKVQDLKEEREKYRKQLETELRKLEQVIADNMTGFDEVLNQLFMKKVKVMMVLYQEDLKINRLRYNLLLEEELEIQEHELNAKLEHKRVLKQLTTEAVNESKKNLEKFRDDYDRLLAEDKLMDKTFRREFNDVSAVMADTLFKLFKKRPRGQKFKGADTPVLDPSAPNPFAERPSTARQNAQSKIAMEQAIEELDRQSNMPENLEVQIWERLCHYRREKIESEQLVKTKALVLAEMNAFLQKRQEEEDSLRNETEDIMTQINRLREDRQRFTINLEVQLLLKQGQVEVDAGRFVHDFKPSALLHRSVVEDLNKTIKQYGEKKIASMMDSKDFRKGIIQLEWEHKRMLMEMDDLQNKMKDIQFMKVTREIQAYLSEKDYVSKKTQDILILEQTLQLLKKTHEKNVSEKRKILKDLNKTIRTKESSNQDLDSQLTEINVSVNERKHIDDVNAERRLDTGAEKRYKEIVQRRKLVDLAKAQAQEVAVLRAEVERLRMRTFPALVQAWDSHKAKDCIRVPNVHLRERKRKELREEWVLL</sequence>
<feature type="coiled-coil region" evidence="10">
    <location>
        <begin position="804"/>
        <end position="831"/>
    </location>
</feature>
<evidence type="ECO:0000256" key="10">
    <source>
        <dbReference type="SAM" id="Coils"/>
    </source>
</evidence>
<keyword evidence="6" id="KW-0206">Cytoskeleton</keyword>
<reference evidence="12 13" key="1">
    <citation type="journal article" date="2013" name="Nature">
        <title>Insights into bilaterian evolution from three spiralian genomes.</title>
        <authorList>
            <person name="Simakov O."/>
            <person name="Marletaz F."/>
            <person name="Cho S.J."/>
            <person name="Edsinger-Gonzales E."/>
            <person name="Havlak P."/>
            <person name="Hellsten U."/>
            <person name="Kuo D.H."/>
            <person name="Larsson T."/>
            <person name="Lv J."/>
            <person name="Arendt D."/>
            <person name="Savage R."/>
            <person name="Osoegawa K."/>
            <person name="de Jong P."/>
            <person name="Grimwood J."/>
            <person name="Chapman J.A."/>
            <person name="Shapiro H."/>
            <person name="Aerts A."/>
            <person name="Otillar R.P."/>
            <person name="Terry A.Y."/>
            <person name="Boore J.L."/>
            <person name="Grigoriev I.V."/>
            <person name="Lindberg D.R."/>
            <person name="Seaver E.C."/>
            <person name="Weisblat D.A."/>
            <person name="Putnam N.H."/>
            <person name="Rokhsar D.S."/>
        </authorList>
    </citation>
    <scope>NUCLEOTIDE SEQUENCE [LARGE SCALE GENOMIC DNA]</scope>
</reference>
<dbReference type="InterPro" id="IPR011041">
    <property type="entry name" value="Quinoprot_gluc/sorb_DH_b-prop"/>
</dbReference>
<evidence type="ECO:0000256" key="8">
    <source>
        <dbReference type="ARBA" id="ARBA00023605"/>
    </source>
</evidence>
<name>V4BMQ1_LOTGI</name>
<dbReference type="InterPro" id="IPR015943">
    <property type="entry name" value="WD40/YVTN_repeat-like_dom_sf"/>
</dbReference>
<dbReference type="OrthoDB" id="535167at2759"/>
<feature type="coiled-coil region" evidence="10">
    <location>
        <begin position="1209"/>
        <end position="1250"/>
    </location>
</feature>
<dbReference type="Gene3D" id="2.130.10.10">
    <property type="entry name" value="YVTN repeat-like/Quinoprotein amine dehydrogenase"/>
    <property type="match status" value="4"/>
</dbReference>
<dbReference type="STRING" id="225164.V4BMQ1"/>
<gene>
    <name evidence="12" type="ORF">LOTGIDRAFT_233795</name>
</gene>
<dbReference type="EMBL" id="KB202444">
    <property type="protein sequence ID" value="ESO90244.1"/>
    <property type="molecule type" value="Genomic_DNA"/>
</dbReference>
<dbReference type="Pfam" id="PF25828">
    <property type="entry name" value="CC_Cfap43"/>
    <property type="match status" value="1"/>
</dbReference>
<keyword evidence="3" id="KW-0853">WD repeat</keyword>
<dbReference type="OMA" id="WNWESNV"/>
<keyword evidence="13" id="KW-1185">Reference proteome</keyword>
<dbReference type="Proteomes" id="UP000030746">
    <property type="component" value="Unassembled WGS sequence"/>
</dbReference>
<feature type="region of interest" description="Disordered" evidence="11">
    <location>
        <begin position="1007"/>
        <end position="1034"/>
    </location>
</feature>
<feature type="region of interest" description="Disordered" evidence="11">
    <location>
        <begin position="189"/>
        <end position="211"/>
    </location>
</feature>
<evidence type="ECO:0000313" key="12">
    <source>
        <dbReference type="EMBL" id="ESO90244.1"/>
    </source>
</evidence>
<dbReference type="GO" id="GO:0060271">
    <property type="term" value="P:cilium assembly"/>
    <property type="evidence" value="ECO:0007669"/>
    <property type="project" value="TreeGrafter"/>
</dbReference>
<evidence type="ECO:0000256" key="11">
    <source>
        <dbReference type="SAM" id="MobiDB-lite"/>
    </source>
</evidence>
<dbReference type="SUPFAM" id="SSF50952">
    <property type="entry name" value="Soluble quinoprotein glucose dehydrogenase"/>
    <property type="match status" value="1"/>
</dbReference>
<organism evidence="12 13">
    <name type="scientific">Lottia gigantea</name>
    <name type="common">Giant owl limpet</name>
    <dbReference type="NCBI Taxonomy" id="225164"/>
    <lineage>
        <taxon>Eukaryota</taxon>
        <taxon>Metazoa</taxon>
        <taxon>Spiralia</taxon>
        <taxon>Lophotrochozoa</taxon>
        <taxon>Mollusca</taxon>
        <taxon>Gastropoda</taxon>
        <taxon>Patellogastropoda</taxon>
        <taxon>Lottioidea</taxon>
        <taxon>Lottiidae</taxon>
        <taxon>Lottia</taxon>
    </lineage>
</organism>
<dbReference type="HOGENOM" id="CLU_000937_1_0_1"/>
<evidence type="ECO:0000256" key="5">
    <source>
        <dbReference type="ARBA" id="ARBA00023054"/>
    </source>
</evidence>
<evidence type="ECO:0000256" key="7">
    <source>
        <dbReference type="ARBA" id="ARBA00023273"/>
    </source>
</evidence>
<dbReference type="GO" id="GO:0003341">
    <property type="term" value="P:cilium movement"/>
    <property type="evidence" value="ECO:0007669"/>
    <property type="project" value="UniProtKB-ARBA"/>
</dbReference>
<dbReference type="KEGG" id="lgi:LOTGIDRAFT_233795"/>
<keyword evidence="4" id="KW-0677">Repeat</keyword>
<dbReference type="Pfam" id="PF00400">
    <property type="entry name" value="WD40"/>
    <property type="match status" value="1"/>
</dbReference>
<protein>
    <recommendedName>
        <fullName evidence="9">Cilia- and flagella-associated protein 43</fullName>
    </recommendedName>
</protein>
<evidence type="ECO:0000256" key="3">
    <source>
        <dbReference type="ARBA" id="ARBA00022574"/>
    </source>
</evidence>
<dbReference type="RefSeq" id="XP_009058922.1">
    <property type="nucleotide sequence ID" value="XM_009060674.1"/>
</dbReference>
<dbReference type="InterPro" id="IPR036322">
    <property type="entry name" value="WD40_repeat_dom_sf"/>
</dbReference>
<dbReference type="SMART" id="SM00320">
    <property type="entry name" value="WD40"/>
    <property type="match status" value="5"/>
</dbReference>
<dbReference type="InterPro" id="IPR001680">
    <property type="entry name" value="WD40_rpt"/>
</dbReference>
<evidence type="ECO:0000256" key="1">
    <source>
        <dbReference type="ARBA" id="ARBA00004430"/>
    </source>
</evidence>
<dbReference type="SUPFAM" id="SSF50978">
    <property type="entry name" value="WD40 repeat-like"/>
    <property type="match status" value="1"/>
</dbReference>
<keyword evidence="5 10" id="KW-0175">Coiled coil</keyword>
<comment type="similarity">
    <text evidence="8">Belongs to the CFAP43 family.</text>
</comment>
<dbReference type="PANTHER" id="PTHR14885:SF1">
    <property type="entry name" value="CILIA- AND FLAGELLA-ASSOCIATED PROTEIN 43"/>
    <property type="match status" value="1"/>
</dbReference>
<feature type="coiled-coil region" evidence="10">
    <location>
        <begin position="1077"/>
        <end position="1111"/>
    </location>
</feature>